<accession>A0ABU3QAY9</accession>
<keyword evidence="3" id="KW-1185">Reference proteome</keyword>
<comment type="caution">
    <text evidence="2">The sequence shown here is derived from an EMBL/GenBank/DDBJ whole genome shotgun (WGS) entry which is preliminary data.</text>
</comment>
<dbReference type="InterPro" id="IPR050706">
    <property type="entry name" value="Cyclic-di-GMP_PDE-like"/>
</dbReference>
<protein>
    <submittedName>
        <fullName evidence="2">EAL domain-containing protein</fullName>
    </submittedName>
</protein>
<sequence length="254" mass="27440">MAKCQGCRDGAAFPFQIRTAFQPIVDIQTGKVHAYEALVRGPNGEGAAVVLDRVTETNRYAFDQACRVSAIRTAVAAGLLETDARLSINFLPNAVYSPLACIQATLQAARETGLDPARITFEFTENERLDTRHVRSIIEAYRTMGFQTAIDDFGAGHSGLGLLANLQPDVIKLDMELVRGLDESLPRRIIVAAIVRLAKELGIKLVAEGVETRAELEAIRSAGIRYVQGFLFAKPELDVLPTIAAGAFAIAKAA</sequence>
<dbReference type="Proteomes" id="UP001259572">
    <property type="component" value="Unassembled WGS sequence"/>
</dbReference>
<dbReference type="Gene3D" id="3.20.20.450">
    <property type="entry name" value="EAL domain"/>
    <property type="match status" value="1"/>
</dbReference>
<dbReference type="PANTHER" id="PTHR33121">
    <property type="entry name" value="CYCLIC DI-GMP PHOSPHODIESTERASE PDEF"/>
    <property type="match status" value="1"/>
</dbReference>
<dbReference type="InterPro" id="IPR001633">
    <property type="entry name" value="EAL_dom"/>
</dbReference>
<dbReference type="InterPro" id="IPR035919">
    <property type="entry name" value="EAL_sf"/>
</dbReference>
<feature type="domain" description="EAL" evidence="1">
    <location>
        <begin position="1"/>
        <end position="249"/>
    </location>
</feature>
<dbReference type="RefSeq" id="WP_315727403.1">
    <property type="nucleotide sequence ID" value="NZ_JAVUPU010000008.1"/>
</dbReference>
<name>A0ABU3QAY9_9SPHN</name>
<organism evidence="2 3">
    <name type="scientific">Sphingosinicella rhizophila</name>
    <dbReference type="NCBI Taxonomy" id="3050082"/>
    <lineage>
        <taxon>Bacteria</taxon>
        <taxon>Pseudomonadati</taxon>
        <taxon>Pseudomonadota</taxon>
        <taxon>Alphaproteobacteria</taxon>
        <taxon>Sphingomonadales</taxon>
        <taxon>Sphingosinicellaceae</taxon>
        <taxon>Sphingosinicella</taxon>
    </lineage>
</organism>
<dbReference type="SUPFAM" id="SSF141868">
    <property type="entry name" value="EAL domain-like"/>
    <property type="match status" value="1"/>
</dbReference>
<dbReference type="Pfam" id="PF00563">
    <property type="entry name" value="EAL"/>
    <property type="match status" value="1"/>
</dbReference>
<dbReference type="SMART" id="SM00052">
    <property type="entry name" value="EAL"/>
    <property type="match status" value="1"/>
</dbReference>
<evidence type="ECO:0000259" key="1">
    <source>
        <dbReference type="PROSITE" id="PS50883"/>
    </source>
</evidence>
<dbReference type="PANTHER" id="PTHR33121:SF15">
    <property type="entry name" value="BLUE LIGHT- AND TEMPERATURE-REGULATED ANTIREPRESSOR BLUF"/>
    <property type="match status" value="1"/>
</dbReference>
<dbReference type="CDD" id="cd01948">
    <property type="entry name" value="EAL"/>
    <property type="match status" value="1"/>
</dbReference>
<proteinExistence type="predicted"/>
<evidence type="ECO:0000313" key="2">
    <source>
        <dbReference type="EMBL" id="MDT9600304.1"/>
    </source>
</evidence>
<gene>
    <name evidence="2" type="ORF">RQX22_15195</name>
</gene>
<dbReference type="EMBL" id="JAVUPU010000008">
    <property type="protein sequence ID" value="MDT9600304.1"/>
    <property type="molecule type" value="Genomic_DNA"/>
</dbReference>
<evidence type="ECO:0000313" key="3">
    <source>
        <dbReference type="Proteomes" id="UP001259572"/>
    </source>
</evidence>
<dbReference type="PROSITE" id="PS50883">
    <property type="entry name" value="EAL"/>
    <property type="match status" value="1"/>
</dbReference>
<reference evidence="2 3" key="1">
    <citation type="submission" date="2023-05" db="EMBL/GenBank/DDBJ databases">
        <authorList>
            <person name="Guo Y."/>
        </authorList>
    </citation>
    <scope>NUCLEOTIDE SEQUENCE [LARGE SCALE GENOMIC DNA]</scope>
    <source>
        <strain evidence="2 3">GR2756</strain>
    </source>
</reference>